<dbReference type="GeneID" id="89979897"/>
<evidence type="ECO:0000313" key="1">
    <source>
        <dbReference type="EMBL" id="KAK5057746.1"/>
    </source>
</evidence>
<sequence>MAEGIPCHQDKALMHHRTSAFAALALRLTSEETCADDTTILTIAALSTVDYMLGVHEGAKKHVEAMENIRLRRPDIRGDTPWGQLILNTIKGYDQLWKFVKDQIEATAGLAQLSIESPIRNELPMYASPPFNTKVCEALSKVSPTFNDMAMAGELSVQMIDILANISSLVKDGTISSPINGQRTSPESRGSFLHSIADLRCLSVLGVTLVERFLCHGLIACCYTLHFQDRRNAEDYIDSLQDLEDMLTSVEKRAIRKTLIDKSYKDCLVWISIAAAGAHAIFEYSPTAFVILDHAFVQYPNEMARWESLSKVLKKFLWSDDLLITWNNVWQKAMIRRSRPW</sequence>
<dbReference type="RefSeq" id="XP_064708864.1">
    <property type="nucleotide sequence ID" value="XM_064855275.1"/>
</dbReference>
<comment type="caution">
    <text evidence="1">The sequence shown here is derived from an EMBL/GenBank/DDBJ whole genome shotgun (WGS) entry which is preliminary data.</text>
</comment>
<evidence type="ECO:0008006" key="3">
    <source>
        <dbReference type="Google" id="ProtNLM"/>
    </source>
</evidence>
<reference evidence="1 2" key="1">
    <citation type="submission" date="2023-08" db="EMBL/GenBank/DDBJ databases">
        <title>Black Yeasts Isolated from many extreme environments.</title>
        <authorList>
            <person name="Coleine C."/>
            <person name="Stajich J.E."/>
            <person name="Selbmann L."/>
        </authorList>
    </citation>
    <scope>NUCLEOTIDE SEQUENCE [LARGE SCALE GENOMIC DNA]</scope>
    <source>
        <strain evidence="1 2">CCFEE 5792</strain>
    </source>
</reference>
<gene>
    <name evidence="1" type="ORF">LTR84_011747</name>
</gene>
<dbReference type="EMBL" id="JAVRRD010000006">
    <property type="protein sequence ID" value="KAK5057746.1"/>
    <property type="molecule type" value="Genomic_DNA"/>
</dbReference>
<evidence type="ECO:0000313" key="2">
    <source>
        <dbReference type="Proteomes" id="UP001358417"/>
    </source>
</evidence>
<name>A0AAV9NHA1_9EURO</name>
<protein>
    <recommendedName>
        <fullName evidence="3">Transcription factor domain-containing protein</fullName>
    </recommendedName>
</protein>
<organism evidence="1 2">
    <name type="scientific">Exophiala bonariae</name>
    <dbReference type="NCBI Taxonomy" id="1690606"/>
    <lineage>
        <taxon>Eukaryota</taxon>
        <taxon>Fungi</taxon>
        <taxon>Dikarya</taxon>
        <taxon>Ascomycota</taxon>
        <taxon>Pezizomycotina</taxon>
        <taxon>Eurotiomycetes</taxon>
        <taxon>Chaetothyriomycetidae</taxon>
        <taxon>Chaetothyriales</taxon>
        <taxon>Herpotrichiellaceae</taxon>
        <taxon>Exophiala</taxon>
    </lineage>
</organism>
<dbReference type="AlphaFoldDB" id="A0AAV9NHA1"/>
<accession>A0AAV9NHA1</accession>
<proteinExistence type="predicted"/>
<dbReference type="Proteomes" id="UP001358417">
    <property type="component" value="Unassembled WGS sequence"/>
</dbReference>
<keyword evidence="2" id="KW-1185">Reference proteome</keyword>